<evidence type="ECO:0000256" key="1">
    <source>
        <dbReference type="SAM" id="MobiDB-lite"/>
    </source>
</evidence>
<accession>A0A4Q7RVB3</accession>
<keyword evidence="3" id="KW-1185">Reference proteome</keyword>
<dbReference type="AlphaFoldDB" id="A0A4Q7RVB3"/>
<sequence length="30" mass="2912">MSATQAAGETMAKSMGGIAGSKLKDAAAEQ</sequence>
<organism evidence="2 3">
    <name type="scientific">Cupriavidus agavae</name>
    <dbReference type="NCBI Taxonomy" id="1001822"/>
    <lineage>
        <taxon>Bacteria</taxon>
        <taxon>Pseudomonadati</taxon>
        <taxon>Pseudomonadota</taxon>
        <taxon>Betaproteobacteria</taxon>
        <taxon>Burkholderiales</taxon>
        <taxon>Burkholderiaceae</taxon>
        <taxon>Cupriavidus</taxon>
    </lineage>
</organism>
<name>A0A4Q7RVB3_9BURK</name>
<dbReference type="Proteomes" id="UP000291078">
    <property type="component" value="Unassembled WGS sequence"/>
</dbReference>
<reference evidence="2 3" key="1">
    <citation type="journal article" date="2015" name="Stand. Genomic Sci.">
        <title>Genomic Encyclopedia of Bacterial and Archaeal Type Strains, Phase III: the genomes of soil and plant-associated and newly described type strains.</title>
        <authorList>
            <person name="Whitman W.B."/>
            <person name="Woyke T."/>
            <person name="Klenk H.P."/>
            <person name="Zhou Y."/>
            <person name="Lilburn T.G."/>
            <person name="Beck B.J."/>
            <person name="De Vos P."/>
            <person name="Vandamme P."/>
            <person name="Eisen J.A."/>
            <person name="Garrity G."/>
            <person name="Hugenholtz P."/>
            <person name="Kyrpides N.C."/>
        </authorList>
    </citation>
    <scope>NUCLEOTIDE SEQUENCE [LARGE SCALE GENOMIC DNA]</scope>
    <source>
        <strain evidence="2 3">ASC-9842</strain>
    </source>
</reference>
<proteinExistence type="predicted"/>
<comment type="caution">
    <text evidence="2">The sequence shown here is derived from an EMBL/GenBank/DDBJ whole genome shotgun (WGS) entry which is preliminary data.</text>
</comment>
<feature type="region of interest" description="Disordered" evidence="1">
    <location>
        <begin position="1"/>
        <end position="30"/>
    </location>
</feature>
<protein>
    <submittedName>
        <fullName evidence="2">Uncharacterized protein</fullName>
    </submittedName>
</protein>
<gene>
    <name evidence="2" type="ORF">EV147_3332</name>
</gene>
<dbReference type="EMBL" id="SGXM01000004">
    <property type="protein sequence ID" value="RZT36670.1"/>
    <property type="molecule type" value="Genomic_DNA"/>
</dbReference>
<evidence type="ECO:0000313" key="3">
    <source>
        <dbReference type="Proteomes" id="UP000291078"/>
    </source>
</evidence>
<evidence type="ECO:0000313" key="2">
    <source>
        <dbReference type="EMBL" id="RZT36670.1"/>
    </source>
</evidence>